<dbReference type="InterPro" id="IPR027843">
    <property type="entry name" value="DUF4440"/>
</dbReference>
<dbReference type="Gene3D" id="3.10.450.50">
    <property type="match status" value="1"/>
</dbReference>
<dbReference type="NCBIfam" id="TIGR02246">
    <property type="entry name" value="SgcJ/EcaC family oxidoreductase"/>
    <property type="match status" value="1"/>
</dbReference>
<dbReference type="InterPro" id="IPR032710">
    <property type="entry name" value="NTF2-like_dom_sf"/>
</dbReference>
<evidence type="ECO:0000313" key="3">
    <source>
        <dbReference type="Proteomes" id="UP001165079"/>
    </source>
</evidence>
<sequence length="129" mass="14382">MNTEIEAIERTVAEYQLHQNDPERFLAMHADATIVVNFFGRRVLGKDSLAEAMTAALASPLAQVRTTLDIEDIRFPRPDVALVSAIKNVHDERDGENEALPTSTGSLTLLLVKEDGEWRVNLAQTTPRR</sequence>
<accession>A0A9W6SL31</accession>
<comment type="caution">
    <text evidence="2">The sequence shown here is derived from an EMBL/GenBank/DDBJ whole genome shotgun (WGS) entry which is preliminary data.</text>
</comment>
<dbReference type="InterPro" id="IPR011944">
    <property type="entry name" value="Steroid_delta5-4_isomerase"/>
</dbReference>
<dbReference type="RefSeq" id="WP_285663147.1">
    <property type="nucleotide sequence ID" value="NZ_BSTX01000002.1"/>
</dbReference>
<gene>
    <name evidence="2" type="ORF">Afil01_27750</name>
</gene>
<dbReference type="AlphaFoldDB" id="A0A9W6SL31"/>
<evidence type="ECO:0000259" key="1">
    <source>
        <dbReference type="Pfam" id="PF14534"/>
    </source>
</evidence>
<protein>
    <recommendedName>
        <fullName evidence="1">DUF4440 domain-containing protein</fullName>
    </recommendedName>
</protein>
<keyword evidence="3" id="KW-1185">Reference proteome</keyword>
<proteinExistence type="predicted"/>
<reference evidence="2" key="1">
    <citation type="submission" date="2023-03" db="EMBL/GenBank/DDBJ databases">
        <title>Actinorhabdospora filicis NBRC 111898.</title>
        <authorList>
            <person name="Ichikawa N."/>
            <person name="Sato H."/>
            <person name="Tonouchi N."/>
        </authorList>
    </citation>
    <scope>NUCLEOTIDE SEQUENCE</scope>
    <source>
        <strain evidence="2">NBRC 111898</strain>
    </source>
</reference>
<dbReference type="Proteomes" id="UP001165079">
    <property type="component" value="Unassembled WGS sequence"/>
</dbReference>
<dbReference type="Pfam" id="PF14534">
    <property type="entry name" value="DUF4440"/>
    <property type="match status" value="1"/>
</dbReference>
<name>A0A9W6SL31_9ACTN</name>
<organism evidence="2 3">
    <name type="scientific">Actinorhabdospora filicis</name>
    <dbReference type="NCBI Taxonomy" id="1785913"/>
    <lineage>
        <taxon>Bacteria</taxon>
        <taxon>Bacillati</taxon>
        <taxon>Actinomycetota</taxon>
        <taxon>Actinomycetes</taxon>
        <taxon>Micromonosporales</taxon>
        <taxon>Micromonosporaceae</taxon>
        <taxon>Actinorhabdospora</taxon>
    </lineage>
</organism>
<evidence type="ECO:0000313" key="2">
    <source>
        <dbReference type="EMBL" id="GLZ77968.1"/>
    </source>
</evidence>
<feature type="domain" description="DUF4440" evidence="1">
    <location>
        <begin position="5"/>
        <end position="120"/>
    </location>
</feature>
<dbReference type="EMBL" id="BSTX01000002">
    <property type="protein sequence ID" value="GLZ77968.1"/>
    <property type="molecule type" value="Genomic_DNA"/>
</dbReference>
<dbReference type="SUPFAM" id="SSF54427">
    <property type="entry name" value="NTF2-like"/>
    <property type="match status" value="1"/>
</dbReference>